<reference evidence="1 2" key="1">
    <citation type="submission" date="2019-12" db="EMBL/GenBank/DDBJ databases">
        <title>Spirosoma sp. HMF4905 genome sequencing and assembly.</title>
        <authorList>
            <person name="Kang H."/>
            <person name="Cha I."/>
            <person name="Kim H."/>
            <person name="Joh K."/>
        </authorList>
    </citation>
    <scope>NUCLEOTIDE SEQUENCE [LARGE SCALE GENOMIC DNA]</scope>
    <source>
        <strain evidence="1 2">HMF4905</strain>
    </source>
</reference>
<evidence type="ECO:0000313" key="1">
    <source>
        <dbReference type="EMBL" id="MVM32496.1"/>
    </source>
</evidence>
<gene>
    <name evidence="1" type="ORF">GO755_20815</name>
</gene>
<dbReference type="AlphaFoldDB" id="A0A7K1SG05"/>
<protein>
    <submittedName>
        <fullName evidence="1">Uncharacterized protein</fullName>
    </submittedName>
</protein>
<keyword evidence="2" id="KW-1185">Reference proteome</keyword>
<organism evidence="1 2">
    <name type="scientific">Spirosoma arboris</name>
    <dbReference type="NCBI Taxonomy" id="2682092"/>
    <lineage>
        <taxon>Bacteria</taxon>
        <taxon>Pseudomonadati</taxon>
        <taxon>Bacteroidota</taxon>
        <taxon>Cytophagia</taxon>
        <taxon>Cytophagales</taxon>
        <taxon>Cytophagaceae</taxon>
        <taxon>Spirosoma</taxon>
    </lineage>
</organism>
<name>A0A7K1SG05_9BACT</name>
<accession>A0A7K1SG05</accession>
<evidence type="ECO:0000313" key="2">
    <source>
        <dbReference type="Proteomes" id="UP000436006"/>
    </source>
</evidence>
<dbReference type="RefSeq" id="WP_157587206.1">
    <property type="nucleotide sequence ID" value="NZ_WPIN01000007.1"/>
</dbReference>
<comment type="caution">
    <text evidence="1">The sequence shown here is derived from an EMBL/GenBank/DDBJ whole genome shotgun (WGS) entry which is preliminary data.</text>
</comment>
<dbReference type="EMBL" id="WPIN01000007">
    <property type="protein sequence ID" value="MVM32496.1"/>
    <property type="molecule type" value="Genomic_DNA"/>
</dbReference>
<dbReference type="Proteomes" id="UP000436006">
    <property type="component" value="Unassembled WGS sequence"/>
</dbReference>
<proteinExistence type="predicted"/>
<sequence length="87" mass="9895">MTYDSYRLVLEKLESSGCWFLHHDQIPDGKVGWVVPSTPKEPKSFAKLKSSLLKLGVLNHEIELAPAHHCSYPNSFLIYISLPDKRS</sequence>